<dbReference type="InterPro" id="IPR001258">
    <property type="entry name" value="NHL_repeat"/>
</dbReference>
<dbReference type="Pfam" id="PF01436">
    <property type="entry name" value="NHL"/>
    <property type="match status" value="1"/>
</dbReference>
<dbReference type="Pfam" id="PF13905">
    <property type="entry name" value="Thioredoxin_8"/>
    <property type="match status" value="1"/>
</dbReference>
<evidence type="ECO:0000256" key="1">
    <source>
        <dbReference type="ARBA" id="ARBA00022737"/>
    </source>
</evidence>
<keyword evidence="3" id="KW-0413">Isomerase</keyword>
<dbReference type="PROSITE" id="PS51352">
    <property type="entry name" value="THIOREDOXIN_2"/>
    <property type="match status" value="1"/>
</dbReference>
<organism evidence="3 4">
    <name type="scientific">Falsarthrobacter nasiphocae</name>
    <dbReference type="NCBI Taxonomy" id="189863"/>
    <lineage>
        <taxon>Bacteria</taxon>
        <taxon>Bacillati</taxon>
        <taxon>Actinomycetota</taxon>
        <taxon>Actinomycetes</taxon>
        <taxon>Micrococcales</taxon>
        <taxon>Micrococcaceae</taxon>
        <taxon>Falsarthrobacter</taxon>
    </lineage>
</organism>
<reference evidence="3" key="1">
    <citation type="submission" date="2023-07" db="EMBL/GenBank/DDBJ databases">
        <title>Sequencing the genomes of 1000 actinobacteria strains.</title>
        <authorList>
            <person name="Klenk H.-P."/>
        </authorList>
    </citation>
    <scope>NUCLEOTIDE SEQUENCE</scope>
    <source>
        <strain evidence="3">DSM 13988</strain>
    </source>
</reference>
<dbReference type="AlphaFoldDB" id="A0AAE3YHF4"/>
<dbReference type="InterPro" id="IPR036249">
    <property type="entry name" value="Thioredoxin-like_sf"/>
</dbReference>
<dbReference type="InterPro" id="IPR012336">
    <property type="entry name" value="Thioredoxin-like_fold"/>
</dbReference>
<dbReference type="SUPFAM" id="SSF101898">
    <property type="entry name" value="NHL repeat"/>
    <property type="match status" value="1"/>
</dbReference>
<dbReference type="InterPro" id="IPR011042">
    <property type="entry name" value="6-blade_b-propeller_TolB-like"/>
</dbReference>
<name>A0AAE3YHF4_9MICC</name>
<dbReference type="SUPFAM" id="SSF52833">
    <property type="entry name" value="Thioredoxin-like"/>
    <property type="match status" value="1"/>
</dbReference>
<evidence type="ECO:0000259" key="2">
    <source>
        <dbReference type="PROSITE" id="PS51352"/>
    </source>
</evidence>
<protein>
    <submittedName>
        <fullName evidence="3">Thiol-disulfide isomerase/thioredoxin</fullName>
    </submittedName>
</protein>
<dbReference type="InterPro" id="IPR045302">
    <property type="entry name" value="NHL2_NHL_rpt_dom"/>
</dbReference>
<dbReference type="InterPro" id="IPR013766">
    <property type="entry name" value="Thioredoxin_domain"/>
</dbReference>
<dbReference type="Gene3D" id="3.40.30.10">
    <property type="entry name" value="Glutaredoxin"/>
    <property type="match status" value="1"/>
</dbReference>
<dbReference type="Proteomes" id="UP001247307">
    <property type="component" value="Unassembled WGS sequence"/>
</dbReference>
<evidence type="ECO:0000313" key="4">
    <source>
        <dbReference type="Proteomes" id="UP001247307"/>
    </source>
</evidence>
<keyword evidence="1" id="KW-0677">Repeat</keyword>
<keyword evidence="4" id="KW-1185">Reference proteome</keyword>
<dbReference type="CDD" id="cd14951">
    <property type="entry name" value="NHL-2_like"/>
    <property type="match status" value="1"/>
</dbReference>
<dbReference type="Gene3D" id="2.120.10.30">
    <property type="entry name" value="TolB, C-terminal domain"/>
    <property type="match status" value="2"/>
</dbReference>
<dbReference type="PANTHER" id="PTHR46388:SF2">
    <property type="entry name" value="NHL REPEAT-CONTAINING PROTEIN 2"/>
    <property type="match status" value="1"/>
</dbReference>
<feature type="domain" description="Thioredoxin" evidence="2">
    <location>
        <begin position="1"/>
        <end position="154"/>
    </location>
</feature>
<dbReference type="GO" id="GO:0016853">
    <property type="term" value="F:isomerase activity"/>
    <property type="evidence" value="ECO:0007669"/>
    <property type="project" value="UniProtKB-KW"/>
</dbReference>
<sequence>MSAEKSIRIQGRVRASELEGRGWLNTGGAELSLEKLRGKIVLLDFWTFCCINCLHVLDELRPIEEKYSDVLVTVGVHSPKFEHEADPDALAAAVERYEIHHPVLDDPELITWQSYGARAWPTLVVVDPEGYIAASLSGEGHGGGLGRLIEELIEEHEAKGTLHRGDGPYVPAPAQSGDLRFPGKIAALPDGSYLVGDSGHHRITHLEADAQTLRQAYGSGVKGFADGDAGSVQFNEPQGVLPLPADVAAAAGYDVLVADTVNHRLRGLNTATGQVTTVAGNGVQRLIQDPGAAAREAADLADHPAVEVALSSPWDLVWSRKLGQAVVAMAGTHQIFAFEPVTGRVSLLAGTGNEGLLDGPADEAWFAQTSGLAEDADGDIWLADSETSALRVLRIDDDGAVAVETALGVGLYDFGYRDGASAEARAQHPLGVTALPDGSVAFADTYNGAVRRYEPATGTVSTLARGLAEPSDVLLEAGAAGGGEEPRLLVVETNKHAVIRVPLPKEALTVDEGAAATQRPRTPFAAGALPLTVRFAAPTGQKLDDRWGDPTQLKVSSSPEELLLGGAGTSTGLTRELSINPEVSEGVLHITARAAACDGEPGGEIPDHAACHLYQQDWGIPVTVVEPGAAEVDGELVLDLRGVN</sequence>
<gene>
    <name evidence="3" type="ORF">J2S35_001205</name>
</gene>
<comment type="caution">
    <text evidence="3">The sequence shown here is derived from an EMBL/GenBank/DDBJ whole genome shotgun (WGS) entry which is preliminary data.</text>
</comment>
<accession>A0AAE3YHF4</accession>
<dbReference type="PANTHER" id="PTHR46388">
    <property type="entry name" value="NHL REPEAT-CONTAINING PROTEIN 2"/>
    <property type="match status" value="1"/>
</dbReference>
<evidence type="ECO:0000313" key="3">
    <source>
        <dbReference type="EMBL" id="MDR6892265.1"/>
    </source>
</evidence>
<dbReference type="EMBL" id="JAVDUI010000001">
    <property type="protein sequence ID" value="MDR6892265.1"/>
    <property type="molecule type" value="Genomic_DNA"/>
</dbReference>
<proteinExistence type="predicted"/>